<keyword evidence="3" id="KW-0238">DNA-binding</keyword>
<comment type="similarity">
    <text evidence="1">Belongs to the LysR transcriptional regulatory family.</text>
</comment>
<keyword evidence="2" id="KW-0805">Transcription regulation</keyword>
<dbReference type="PRINTS" id="PR00039">
    <property type="entry name" value="HTHLYSR"/>
</dbReference>
<dbReference type="RefSeq" id="WP_153479536.1">
    <property type="nucleotide sequence ID" value="NZ_VWNA01000001.1"/>
</dbReference>
<dbReference type="PANTHER" id="PTHR30537">
    <property type="entry name" value="HTH-TYPE TRANSCRIPTIONAL REGULATOR"/>
    <property type="match status" value="1"/>
</dbReference>
<dbReference type="InterPro" id="IPR036390">
    <property type="entry name" value="WH_DNA-bd_sf"/>
</dbReference>
<comment type="caution">
    <text evidence="6">The sequence shown here is derived from an EMBL/GenBank/DDBJ whole genome shotgun (WGS) entry which is preliminary data.</text>
</comment>
<dbReference type="InterPro" id="IPR000847">
    <property type="entry name" value="LysR_HTH_N"/>
</dbReference>
<dbReference type="Gene3D" id="1.10.10.10">
    <property type="entry name" value="Winged helix-like DNA-binding domain superfamily/Winged helix DNA-binding domain"/>
    <property type="match status" value="1"/>
</dbReference>
<evidence type="ECO:0000313" key="7">
    <source>
        <dbReference type="Proteomes" id="UP000332515"/>
    </source>
</evidence>
<dbReference type="GO" id="GO:0006351">
    <property type="term" value="P:DNA-templated transcription"/>
    <property type="evidence" value="ECO:0007669"/>
    <property type="project" value="TreeGrafter"/>
</dbReference>
<keyword evidence="4" id="KW-0804">Transcription</keyword>
<dbReference type="SUPFAM" id="SSF53850">
    <property type="entry name" value="Periplasmic binding protein-like II"/>
    <property type="match status" value="1"/>
</dbReference>
<feature type="domain" description="HTH lysR-type" evidence="5">
    <location>
        <begin position="6"/>
        <end position="63"/>
    </location>
</feature>
<proteinExistence type="inferred from homology"/>
<dbReference type="Proteomes" id="UP000332515">
    <property type="component" value="Unassembled WGS sequence"/>
</dbReference>
<dbReference type="AlphaFoldDB" id="A0A6A7Y1J1"/>
<evidence type="ECO:0000256" key="4">
    <source>
        <dbReference type="ARBA" id="ARBA00023163"/>
    </source>
</evidence>
<dbReference type="SUPFAM" id="SSF46785">
    <property type="entry name" value="Winged helix' DNA-binding domain"/>
    <property type="match status" value="1"/>
</dbReference>
<organism evidence="6 7">
    <name type="scientific">Segnochrobactrum spirostomi</name>
    <dbReference type="NCBI Taxonomy" id="2608987"/>
    <lineage>
        <taxon>Bacteria</taxon>
        <taxon>Pseudomonadati</taxon>
        <taxon>Pseudomonadota</taxon>
        <taxon>Alphaproteobacteria</taxon>
        <taxon>Hyphomicrobiales</taxon>
        <taxon>Segnochrobactraceae</taxon>
        <taxon>Segnochrobactrum</taxon>
    </lineage>
</organism>
<reference evidence="6 7" key="1">
    <citation type="submission" date="2019-09" db="EMBL/GenBank/DDBJ databases">
        <title>Segnochrobactrum spirostomi gen. nov., sp. nov., isolated from the ciliate Spirostomum cf. yagiui and description of a novel family, Segnochrobactraceae fam. nov. within the order Rhizobiales of the class Alphaproteobacteria.</title>
        <authorList>
            <person name="Akter S."/>
            <person name="Shazib S.U.A."/>
            <person name="Shin M.K."/>
        </authorList>
    </citation>
    <scope>NUCLEOTIDE SEQUENCE [LARGE SCALE GENOMIC DNA]</scope>
    <source>
        <strain evidence="6 7">Sp-1</strain>
    </source>
</reference>
<dbReference type="InterPro" id="IPR036388">
    <property type="entry name" value="WH-like_DNA-bd_sf"/>
</dbReference>
<dbReference type="CDD" id="cd08432">
    <property type="entry name" value="PBP2_GcdR_TrpI_HvrB_AmpR_like"/>
    <property type="match status" value="1"/>
</dbReference>
<accession>A0A6A7Y1J1</accession>
<evidence type="ECO:0000256" key="3">
    <source>
        <dbReference type="ARBA" id="ARBA00023125"/>
    </source>
</evidence>
<dbReference type="Pfam" id="PF03466">
    <property type="entry name" value="LysR_substrate"/>
    <property type="match status" value="1"/>
</dbReference>
<dbReference type="PANTHER" id="PTHR30537:SF74">
    <property type="entry name" value="HTH-TYPE TRANSCRIPTIONAL REGULATOR TRPI"/>
    <property type="match status" value="1"/>
</dbReference>
<dbReference type="InterPro" id="IPR005119">
    <property type="entry name" value="LysR_subst-bd"/>
</dbReference>
<dbReference type="NCBIfam" id="NF008352">
    <property type="entry name" value="PRK11139.1"/>
    <property type="match status" value="1"/>
</dbReference>
<evidence type="ECO:0000256" key="1">
    <source>
        <dbReference type="ARBA" id="ARBA00009437"/>
    </source>
</evidence>
<dbReference type="InterPro" id="IPR058163">
    <property type="entry name" value="LysR-type_TF_proteobact-type"/>
</dbReference>
<name>A0A6A7Y1J1_9HYPH</name>
<keyword evidence="7" id="KW-1185">Reference proteome</keyword>
<dbReference type="Pfam" id="PF00126">
    <property type="entry name" value="HTH_1"/>
    <property type="match status" value="1"/>
</dbReference>
<dbReference type="Gene3D" id="3.40.190.10">
    <property type="entry name" value="Periplasmic binding protein-like II"/>
    <property type="match status" value="2"/>
</dbReference>
<dbReference type="GO" id="GO:0043565">
    <property type="term" value="F:sequence-specific DNA binding"/>
    <property type="evidence" value="ECO:0007669"/>
    <property type="project" value="TreeGrafter"/>
</dbReference>
<sequence length="309" mass="34351">MKRALPPLNAIRAFEAAARHESFTRAAEELGMTQAAVSYQIKLLEERLGAALFRRLPRRVELSAEGRRALPLVTEAFDTLAEAFSTVLDERNPVLSITTLQTLAVRWLVPRLGAFQLAHPEIAVRLDASNRLLDFDRDDIDVAIRSGSGEWPGTVAHRLFPIDFTVAVSPALLARHGPLESPADVLRLPLVSPTDPWWRLWFAAAGLPDAETDGRRALSLGVQQLDATAVLAGAGAGLLSPLYFREELRDGRLVQPFPIVALEPNRFYWLVYPKARRNAPKVRAFRDWVLAQIGESEAERNTVPTIYPQ</sequence>
<dbReference type="EMBL" id="VWNA01000001">
    <property type="protein sequence ID" value="MQT12247.1"/>
    <property type="molecule type" value="Genomic_DNA"/>
</dbReference>
<dbReference type="FunFam" id="1.10.10.10:FF:000038">
    <property type="entry name" value="Glycine cleavage system transcriptional activator"/>
    <property type="match status" value="1"/>
</dbReference>
<evidence type="ECO:0000313" key="6">
    <source>
        <dbReference type="EMBL" id="MQT12247.1"/>
    </source>
</evidence>
<protein>
    <submittedName>
        <fullName evidence="6">Transcriptional regulator GcvA</fullName>
    </submittedName>
</protein>
<evidence type="ECO:0000256" key="2">
    <source>
        <dbReference type="ARBA" id="ARBA00023015"/>
    </source>
</evidence>
<evidence type="ECO:0000259" key="5">
    <source>
        <dbReference type="PROSITE" id="PS50931"/>
    </source>
</evidence>
<gene>
    <name evidence="6" type="primary">gcvA</name>
    <name evidence="6" type="ORF">F0357_06140</name>
</gene>
<dbReference type="GO" id="GO:0003700">
    <property type="term" value="F:DNA-binding transcription factor activity"/>
    <property type="evidence" value="ECO:0007669"/>
    <property type="project" value="InterPro"/>
</dbReference>
<dbReference type="PROSITE" id="PS50931">
    <property type="entry name" value="HTH_LYSR"/>
    <property type="match status" value="1"/>
</dbReference>